<evidence type="ECO:0000313" key="2">
    <source>
        <dbReference type="EMBL" id="BCE48398.1"/>
    </source>
</evidence>
<proteinExistence type="predicted"/>
<evidence type="ECO:0000313" key="1">
    <source>
        <dbReference type="EMBL" id="BCE22133.1"/>
    </source>
</evidence>
<name>A0A810CVZ6_9BRAD</name>
<dbReference type="EMBL" id="AP023091">
    <property type="protein sequence ID" value="BCE22133.1"/>
    <property type="molecule type" value="Genomic_DNA"/>
</dbReference>
<sequence length="52" mass="6453">MDDREELRFRDFQARIRAVERRHCEADLYWRTNRWAIDGRGINPRWTNTSES</sequence>
<protein>
    <submittedName>
        <fullName evidence="3">Uncharacterized protein</fullName>
    </submittedName>
</protein>
<accession>A0A810CVZ6</accession>
<gene>
    <name evidence="3" type="ORF">XF10B_47120</name>
    <name evidence="1" type="ORF">XF1B_48140</name>
    <name evidence="2" type="ORF">XF4B_47470</name>
</gene>
<dbReference type="EMBL" id="AP023094">
    <property type="protein sequence ID" value="BCE48398.1"/>
    <property type="molecule type" value="Genomic_DNA"/>
</dbReference>
<evidence type="ECO:0000313" key="3">
    <source>
        <dbReference type="EMBL" id="BCE91914.1"/>
    </source>
</evidence>
<dbReference type="AlphaFoldDB" id="A0A810CVZ6"/>
<dbReference type="EMBL" id="AP023099">
    <property type="protein sequence ID" value="BCE91914.1"/>
    <property type="molecule type" value="Genomic_DNA"/>
</dbReference>
<reference evidence="3" key="2">
    <citation type="submission" date="2020-05" db="EMBL/GenBank/DDBJ databases">
        <title>Complete genome sequence of Bradyrhizobium diazoefficiens XF10 isolated from soybean nodule.</title>
        <authorList>
            <person name="Noda R."/>
            <person name="Kakizaki K."/>
            <person name="Minamisawa K."/>
        </authorList>
    </citation>
    <scope>NUCLEOTIDE SEQUENCE</scope>
    <source>
        <strain evidence="3">XF10</strain>
    </source>
</reference>
<reference evidence="2" key="3">
    <citation type="submission" date="2020-05" db="EMBL/GenBank/DDBJ databases">
        <title>Complete genome sequence of Bradyrhizobium diazoefficiens XF4 isolated from soybean nodule.</title>
        <authorList>
            <person name="Noda R."/>
            <person name="Kakizaki K."/>
            <person name="Minamisawa K."/>
        </authorList>
    </citation>
    <scope>NUCLEOTIDE SEQUENCE</scope>
    <source>
        <strain evidence="2">XF4</strain>
    </source>
</reference>
<organism evidence="3">
    <name type="scientific">Bradyrhizobium diazoefficiens</name>
    <dbReference type="NCBI Taxonomy" id="1355477"/>
    <lineage>
        <taxon>Bacteria</taxon>
        <taxon>Pseudomonadati</taxon>
        <taxon>Pseudomonadota</taxon>
        <taxon>Alphaproteobacteria</taxon>
        <taxon>Hyphomicrobiales</taxon>
        <taxon>Nitrobacteraceae</taxon>
        <taxon>Bradyrhizobium</taxon>
    </lineage>
</organism>
<reference evidence="1" key="1">
    <citation type="submission" date="2020-05" db="EMBL/GenBank/DDBJ databases">
        <title>Complete genome sequence of Bradyrhizobium diazoefficiens XF1 isolated from soybean nodule.</title>
        <authorList>
            <person name="Noda R."/>
            <person name="Kakizaki K."/>
            <person name="Minamisawa K."/>
        </authorList>
    </citation>
    <scope>NUCLEOTIDE SEQUENCE</scope>
    <source>
        <strain evidence="1">XF1</strain>
    </source>
</reference>